<gene>
    <name evidence="2" type="ORF">F8566_48965</name>
</gene>
<dbReference type="Pfam" id="PF08241">
    <property type="entry name" value="Methyltransf_11"/>
    <property type="match status" value="1"/>
</dbReference>
<dbReference type="PANTHER" id="PTHR43591">
    <property type="entry name" value="METHYLTRANSFERASE"/>
    <property type="match status" value="1"/>
</dbReference>
<dbReference type="OrthoDB" id="507855at2"/>
<dbReference type="CDD" id="cd02440">
    <property type="entry name" value="AdoMet_MTases"/>
    <property type="match status" value="1"/>
</dbReference>
<keyword evidence="3" id="KW-1185">Reference proteome</keyword>
<keyword evidence="2" id="KW-0808">Transferase</keyword>
<name>A0A6H9YDL1_9ACTN</name>
<evidence type="ECO:0000313" key="3">
    <source>
        <dbReference type="Proteomes" id="UP000468735"/>
    </source>
</evidence>
<dbReference type="Gene3D" id="3.40.50.150">
    <property type="entry name" value="Vaccinia Virus protein VP39"/>
    <property type="match status" value="1"/>
</dbReference>
<feature type="domain" description="Methyltransferase type 11" evidence="1">
    <location>
        <begin position="39"/>
        <end position="131"/>
    </location>
</feature>
<sequence>MPMNRFHQWFCRSTAWARCVEGSLLPWVLDGTDLGDKVLEVGPGYGVTTRILQRKVPELTALEIDPALAERLRAHTTADVVEGDGTDMPFPSETFSGAACFTMLHHVQSEALQDRLFAEVHRVLRPGGVFAGSDSRVSAGFRLIHLFDTMVVVDPDTLAPRLETAGFTDVKVSTTDRALRFRARKPA</sequence>
<dbReference type="EMBL" id="WBMT01000038">
    <property type="protein sequence ID" value="KAB2339075.1"/>
    <property type="molecule type" value="Genomic_DNA"/>
</dbReference>
<dbReference type="GO" id="GO:0008757">
    <property type="term" value="F:S-adenosylmethionine-dependent methyltransferase activity"/>
    <property type="evidence" value="ECO:0007669"/>
    <property type="project" value="InterPro"/>
</dbReference>
<evidence type="ECO:0000313" key="2">
    <source>
        <dbReference type="EMBL" id="KAB2339075.1"/>
    </source>
</evidence>
<dbReference type="InterPro" id="IPR013216">
    <property type="entry name" value="Methyltransf_11"/>
</dbReference>
<organism evidence="2 3">
    <name type="scientific">Actinomadura rudentiformis</name>
    <dbReference type="NCBI Taxonomy" id="359158"/>
    <lineage>
        <taxon>Bacteria</taxon>
        <taxon>Bacillati</taxon>
        <taxon>Actinomycetota</taxon>
        <taxon>Actinomycetes</taxon>
        <taxon>Streptosporangiales</taxon>
        <taxon>Thermomonosporaceae</taxon>
        <taxon>Actinomadura</taxon>
    </lineage>
</organism>
<dbReference type="GO" id="GO:0032259">
    <property type="term" value="P:methylation"/>
    <property type="evidence" value="ECO:0007669"/>
    <property type="project" value="UniProtKB-KW"/>
</dbReference>
<dbReference type="Proteomes" id="UP000468735">
    <property type="component" value="Unassembled WGS sequence"/>
</dbReference>
<accession>A0A6H9YDL1</accession>
<dbReference type="AlphaFoldDB" id="A0A6H9YDL1"/>
<protein>
    <submittedName>
        <fullName evidence="2">Methyltransferase domain-containing protein</fullName>
    </submittedName>
</protein>
<dbReference type="InterPro" id="IPR029063">
    <property type="entry name" value="SAM-dependent_MTases_sf"/>
</dbReference>
<keyword evidence="2" id="KW-0489">Methyltransferase</keyword>
<reference evidence="2 3" key="1">
    <citation type="submission" date="2019-09" db="EMBL/GenBank/DDBJ databases">
        <title>Actinomadura physcomitrii sp. nov., a novel actinomycete isolated from moss [Physcomitrium sphaericum (Ludw) Fuernr].</title>
        <authorList>
            <person name="Zhuang X."/>
            <person name="Liu C."/>
        </authorList>
    </citation>
    <scope>NUCLEOTIDE SEQUENCE [LARGE SCALE GENOMIC DNA]</scope>
    <source>
        <strain evidence="2 3">HMC1</strain>
    </source>
</reference>
<evidence type="ECO:0000259" key="1">
    <source>
        <dbReference type="Pfam" id="PF08241"/>
    </source>
</evidence>
<proteinExistence type="predicted"/>
<comment type="caution">
    <text evidence="2">The sequence shown here is derived from an EMBL/GenBank/DDBJ whole genome shotgun (WGS) entry which is preliminary data.</text>
</comment>
<dbReference type="SUPFAM" id="SSF53335">
    <property type="entry name" value="S-adenosyl-L-methionine-dependent methyltransferases"/>
    <property type="match status" value="1"/>
</dbReference>